<name>A0A135S0I0_9PEZI</name>
<proteinExistence type="predicted"/>
<keyword evidence="3" id="KW-1185">Reference proteome</keyword>
<protein>
    <submittedName>
        <fullName evidence="2">Uncharacterized protein</fullName>
    </submittedName>
</protein>
<dbReference type="AlphaFoldDB" id="A0A135S0I0"/>
<dbReference type="Proteomes" id="UP000070121">
    <property type="component" value="Unassembled WGS sequence"/>
</dbReference>
<gene>
    <name evidence="2" type="ORF">CSAL01_01645</name>
</gene>
<dbReference type="Pfam" id="PF12511">
    <property type="entry name" value="DUF3716"/>
    <property type="match status" value="1"/>
</dbReference>
<feature type="compositionally biased region" description="Polar residues" evidence="1">
    <location>
        <begin position="26"/>
        <end position="35"/>
    </location>
</feature>
<evidence type="ECO:0000313" key="3">
    <source>
        <dbReference type="Proteomes" id="UP000070121"/>
    </source>
</evidence>
<comment type="caution">
    <text evidence="2">The sequence shown here is derived from an EMBL/GenBank/DDBJ whole genome shotgun (WGS) entry which is preliminary data.</text>
</comment>
<organism evidence="2 3">
    <name type="scientific">Colletotrichum salicis</name>
    <dbReference type="NCBI Taxonomy" id="1209931"/>
    <lineage>
        <taxon>Eukaryota</taxon>
        <taxon>Fungi</taxon>
        <taxon>Dikarya</taxon>
        <taxon>Ascomycota</taxon>
        <taxon>Pezizomycotina</taxon>
        <taxon>Sordariomycetes</taxon>
        <taxon>Hypocreomycetidae</taxon>
        <taxon>Glomerellales</taxon>
        <taxon>Glomerellaceae</taxon>
        <taxon>Colletotrichum</taxon>
        <taxon>Colletotrichum acutatum species complex</taxon>
    </lineage>
</organism>
<dbReference type="InterPro" id="IPR022190">
    <property type="entry name" value="DUF3716"/>
</dbReference>
<sequence length="321" mass="35012">MGDEREIADITLQLLAKAGEIKQKEQSTMPSTTLASRFRTGAAASAGQVSSKPTTADGEVEHRQGSYEPRGRHKTTKDATPGPAQHAGDQGLPPQITPATETMRILGPLPVRRAWRARPGRASTDISQAPVLEAVMLHERGDLQNSEEQCSKCRKGDGISPECVKMPGIYNGACSNCLLAWTSNRPGASGRPIRSYSAERRSISATISPSIPKEDLIAVWNLIAGVIATQPRECFTEDGSEPPGKKIEDAARLVARSADEWGHTIKEQESDPGKTPKTPLERNKLVRQATRIRETALQIANCARVWGEKLERKRSSPQLRR</sequence>
<evidence type="ECO:0000256" key="1">
    <source>
        <dbReference type="SAM" id="MobiDB-lite"/>
    </source>
</evidence>
<feature type="region of interest" description="Disordered" evidence="1">
    <location>
        <begin position="20"/>
        <end position="97"/>
    </location>
</feature>
<evidence type="ECO:0000313" key="2">
    <source>
        <dbReference type="EMBL" id="KXH29434.1"/>
    </source>
</evidence>
<reference evidence="2 3" key="1">
    <citation type="submission" date="2014-02" db="EMBL/GenBank/DDBJ databases">
        <title>The genome sequence of Colletotrichum salicis CBS 607.94.</title>
        <authorList>
            <person name="Baroncelli R."/>
            <person name="Thon M.R."/>
        </authorList>
    </citation>
    <scope>NUCLEOTIDE SEQUENCE [LARGE SCALE GENOMIC DNA]</scope>
    <source>
        <strain evidence="2 3">CBS 607.94</strain>
    </source>
</reference>
<accession>A0A135S0I0</accession>
<feature type="region of interest" description="Disordered" evidence="1">
    <location>
        <begin position="260"/>
        <end position="280"/>
    </location>
</feature>
<dbReference type="EMBL" id="JFFI01002594">
    <property type="protein sequence ID" value="KXH29434.1"/>
    <property type="molecule type" value="Genomic_DNA"/>
</dbReference>
<dbReference type="OrthoDB" id="4825089at2759"/>